<evidence type="ECO:0000256" key="5">
    <source>
        <dbReference type="ARBA" id="ARBA00022695"/>
    </source>
</evidence>
<dbReference type="EMBL" id="RXIH01000017">
    <property type="protein sequence ID" value="RZN56784.1"/>
    <property type="molecule type" value="Genomic_DNA"/>
</dbReference>
<dbReference type="GO" id="GO:0003887">
    <property type="term" value="F:DNA-directed DNA polymerase activity"/>
    <property type="evidence" value="ECO:0007669"/>
    <property type="project" value="UniProtKB-UniRule"/>
</dbReference>
<evidence type="ECO:0000313" key="20">
    <source>
        <dbReference type="Proteomes" id="UP000317265"/>
    </source>
</evidence>
<dbReference type="GO" id="GO:0003677">
    <property type="term" value="F:DNA binding"/>
    <property type="evidence" value="ECO:0007669"/>
    <property type="project" value="UniProtKB-UniRule"/>
</dbReference>
<comment type="catalytic activity">
    <reaction evidence="14 15">
        <text>DNA(n) + a 2'-deoxyribonucleoside 5'-triphosphate = DNA(n+1) + diphosphate</text>
        <dbReference type="Rhea" id="RHEA:22508"/>
        <dbReference type="Rhea" id="RHEA-COMP:17339"/>
        <dbReference type="Rhea" id="RHEA-COMP:17340"/>
        <dbReference type="ChEBI" id="CHEBI:33019"/>
        <dbReference type="ChEBI" id="CHEBI:61560"/>
        <dbReference type="ChEBI" id="CHEBI:173112"/>
        <dbReference type="EC" id="2.7.7.7"/>
    </reaction>
</comment>
<dbReference type="AlphaFoldDB" id="A0A523BBZ6"/>
<keyword evidence="8 15" id="KW-0378">Hydrolase</keyword>
<dbReference type="GO" id="GO:0042575">
    <property type="term" value="C:DNA polymerase complex"/>
    <property type="evidence" value="ECO:0007669"/>
    <property type="project" value="TreeGrafter"/>
</dbReference>
<comment type="caution">
    <text evidence="18">The sequence shown here is derived from an EMBL/GenBank/DDBJ whole genome shotgun (WGS) entry which is preliminary data.</text>
</comment>
<evidence type="ECO:0000256" key="12">
    <source>
        <dbReference type="ARBA" id="ARBA00023268"/>
    </source>
</evidence>
<keyword evidence="7 15" id="KW-0540">Nuclease</keyword>
<evidence type="ECO:0000313" key="18">
    <source>
        <dbReference type="EMBL" id="TDA38469.1"/>
    </source>
</evidence>
<dbReference type="HAMAP" id="MF_00325">
    <property type="entry name" value="DNApol_II_A_arch"/>
    <property type="match status" value="1"/>
</dbReference>
<evidence type="ECO:0000256" key="7">
    <source>
        <dbReference type="ARBA" id="ARBA00022722"/>
    </source>
</evidence>
<evidence type="ECO:0000259" key="16">
    <source>
        <dbReference type="Pfam" id="PF04042"/>
    </source>
</evidence>
<comment type="subunit">
    <text evidence="3 15">Heterodimer of a large subunit and a small subunit.</text>
</comment>
<dbReference type="EMBL" id="QNVI01000051">
    <property type="protein sequence ID" value="TDA38469.1"/>
    <property type="molecule type" value="Genomic_DNA"/>
</dbReference>
<dbReference type="GO" id="GO:0006271">
    <property type="term" value="P:DNA strand elongation involved in DNA replication"/>
    <property type="evidence" value="ECO:0007669"/>
    <property type="project" value="TreeGrafter"/>
</dbReference>
<comment type="function">
    <text evidence="13 15">Possesses two activities: a DNA synthesis (polymerase) and an exonucleolytic activity that degrades single-stranded DNA in the 3' to 5' direction. Has a template-primer preference which is characteristic of a replicative DNA polymerase.</text>
</comment>
<dbReference type="Proteomes" id="UP000316080">
    <property type="component" value="Unassembled WGS sequence"/>
</dbReference>
<dbReference type="GO" id="GO:0006308">
    <property type="term" value="P:DNA catabolic process"/>
    <property type="evidence" value="ECO:0007669"/>
    <property type="project" value="UniProtKB-UniRule"/>
</dbReference>
<accession>A0A523BBZ6</accession>
<evidence type="ECO:0000256" key="10">
    <source>
        <dbReference type="ARBA" id="ARBA00022932"/>
    </source>
</evidence>
<evidence type="ECO:0000256" key="15">
    <source>
        <dbReference type="HAMAP-Rule" id="MF_00325"/>
    </source>
</evidence>
<dbReference type="Gene3D" id="2.40.50.140">
    <property type="entry name" value="Nucleic acid-binding proteins"/>
    <property type="match status" value="1"/>
</dbReference>
<dbReference type="EC" id="3.1.11.1" evidence="15"/>
<dbReference type="Pfam" id="PF04042">
    <property type="entry name" value="DNA_pol_E_B"/>
    <property type="match status" value="1"/>
</dbReference>
<comment type="catalytic activity">
    <reaction evidence="1 15">
        <text>Exonucleolytic cleavage in the 3'- to 5'-direction to yield nucleoside 5'-phosphates.</text>
        <dbReference type="EC" id="3.1.11.1"/>
    </reaction>
</comment>
<dbReference type="EC" id="2.7.7.7" evidence="15"/>
<dbReference type="Proteomes" id="UP000317265">
    <property type="component" value="Unassembled WGS sequence"/>
</dbReference>
<dbReference type="SUPFAM" id="SSF56300">
    <property type="entry name" value="Metallo-dependent phosphatases"/>
    <property type="match status" value="1"/>
</dbReference>
<evidence type="ECO:0000256" key="13">
    <source>
        <dbReference type="ARBA" id="ARBA00024817"/>
    </source>
</evidence>
<reference evidence="18 20" key="1">
    <citation type="journal article" date="2019" name="Nat. Microbiol.">
        <title>Expanding anaerobic alkane metabolism in the domain of Archaea.</title>
        <authorList>
            <person name="Wang Y."/>
            <person name="Wegener G."/>
            <person name="Hou J."/>
            <person name="Wang F."/>
            <person name="Xiao X."/>
        </authorList>
    </citation>
    <scope>NUCLEOTIDE SEQUENCE [LARGE SCALE GENOMIC DNA]</scope>
    <source>
        <strain evidence="18">WYZ-LMO11</strain>
    </source>
</reference>
<evidence type="ECO:0000256" key="14">
    <source>
        <dbReference type="ARBA" id="ARBA00049244"/>
    </source>
</evidence>
<evidence type="ECO:0000313" key="17">
    <source>
        <dbReference type="EMBL" id="RZN56784.1"/>
    </source>
</evidence>
<dbReference type="InterPro" id="IPR007185">
    <property type="entry name" value="DNA_pol_a/d/e_bsu"/>
</dbReference>
<sequence length="482" mass="55014">MNILGRLVESTLRSIYSTLLNLGYQLSPEAFNLIKESENPEYLVSELIKRLESMENKPIIIERTHIEPLITKKISSPISLEQKKEKYLPSIKILRSGGKYSVESSPEAFRSYFLDRFNKLKSILNSRADVRAYNSNNKKVKIIGIVASKKETKDKIAIELENEKGITKILFKDKELKKKASRIMLDEVICVFGTIIENIGVIGEDIIWPDITPRIRQNIKREGYIVFTSDIHIGSKFFMRQQFESFIKWLRGENDEKEIASKVKYLIIAGDIVDGIGIYPNQEEELIIKDIYKQYEEAAYYLSMIPEDIKIIIIPGNHDACRQTLPTPPIYKDIGAPLYSLKNVVMLGDPSFIEIENLVFLITHGRSLDDVIPVIPNCTFKEPQKAMIELLKSRHIAPIYGEKTPIAPEPEDMLVIDIIPDIFHAGHVHVWGISEYQGTFVINSGTWQKQTKYQQSMGIEPAPGIVPVIDLSNFKITTLNFL</sequence>
<comment type="similarity">
    <text evidence="2 15">Belongs to the DNA polymerase delta/II small subunit family.</text>
</comment>
<evidence type="ECO:0000256" key="3">
    <source>
        <dbReference type="ARBA" id="ARBA00011315"/>
    </source>
</evidence>
<dbReference type="NCBIfam" id="NF003118">
    <property type="entry name" value="PRK04036.1-3"/>
    <property type="match status" value="1"/>
</dbReference>
<evidence type="ECO:0000256" key="9">
    <source>
        <dbReference type="ARBA" id="ARBA00022839"/>
    </source>
</evidence>
<keyword evidence="10 15" id="KW-0239">DNA-directed DNA polymerase</keyword>
<protein>
    <recommendedName>
        <fullName evidence="15">DNA polymerase II small subunit</fullName>
        <shortName evidence="15">Pol II</shortName>
        <ecNumber evidence="15">2.7.7.7</ecNumber>
    </recommendedName>
    <alternativeName>
        <fullName evidence="15">Exodeoxyribonuclease small subunit</fullName>
        <ecNumber evidence="15">3.1.11.1</ecNumber>
    </alternativeName>
</protein>
<dbReference type="Gene3D" id="3.60.21.50">
    <property type="match status" value="1"/>
</dbReference>
<evidence type="ECO:0000256" key="11">
    <source>
        <dbReference type="ARBA" id="ARBA00023125"/>
    </source>
</evidence>
<organism evidence="18 20">
    <name type="scientific">Thermoproteota archaeon</name>
    <dbReference type="NCBI Taxonomy" id="2056631"/>
    <lineage>
        <taxon>Archaea</taxon>
        <taxon>Thermoproteota</taxon>
    </lineage>
</organism>
<dbReference type="PANTHER" id="PTHR10416">
    <property type="entry name" value="DNA POLYMERASE DELTA SUBUNIT 2"/>
    <property type="match status" value="1"/>
</dbReference>
<dbReference type="PANTHER" id="PTHR10416:SF0">
    <property type="entry name" value="DNA POLYMERASE DELTA SUBUNIT 2"/>
    <property type="match status" value="1"/>
</dbReference>
<dbReference type="GO" id="GO:0008310">
    <property type="term" value="F:single-stranded DNA 3'-5' DNA exonuclease activity"/>
    <property type="evidence" value="ECO:0007669"/>
    <property type="project" value="UniProtKB-EC"/>
</dbReference>
<reference evidence="17 19" key="2">
    <citation type="journal article" date="2019" name="Nat. Microbiol.">
        <title>Wide diversity of methane and short-chain alkane metabolisms in uncultured archaea.</title>
        <authorList>
            <person name="Borrel G."/>
            <person name="Adam P.S."/>
            <person name="McKay L.J."/>
            <person name="Chen L.X."/>
            <person name="Sierra-Garcia I.N."/>
            <person name="Sieber C.M."/>
            <person name="Letourneur Q."/>
            <person name="Ghozlane A."/>
            <person name="Andersen G.L."/>
            <person name="Li W.J."/>
            <person name="Hallam S.J."/>
            <person name="Muyzer G."/>
            <person name="de Oliveira V.M."/>
            <person name="Inskeep W.P."/>
            <person name="Banfield J.F."/>
            <person name="Gribaldo S."/>
        </authorList>
    </citation>
    <scope>NUCLEOTIDE SEQUENCE [LARGE SCALE GENOMIC DNA]</scope>
    <source>
        <strain evidence="17">Verst-YHS</strain>
    </source>
</reference>
<dbReference type="FunFam" id="3.60.21.50:FF:000003">
    <property type="entry name" value="DNA polymerase II small subunit"/>
    <property type="match status" value="1"/>
</dbReference>
<gene>
    <name evidence="15" type="primary">polB</name>
    <name evidence="18" type="ORF">DSO09_04145</name>
    <name evidence="17" type="ORF">EF809_01995</name>
</gene>
<keyword evidence="12 15" id="KW-0511">Multifunctional enzyme</keyword>
<name>A0A523BBZ6_9CREN</name>
<feature type="domain" description="DNA polymerase alpha/delta/epsilon subunit B" evidence="16">
    <location>
        <begin position="225"/>
        <end position="426"/>
    </location>
</feature>
<keyword evidence="6 15" id="KW-0235">DNA replication</keyword>
<proteinExistence type="inferred from homology"/>
<keyword evidence="4 15" id="KW-0808">Transferase</keyword>
<keyword evidence="9 15" id="KW-0269">Exonuclease</keyword>
<keyword evidence="5 15" id="KW-0548">Nucleotidyltransferase</keyword>
<keyword evidence="11 15" id="KW-0238">DNA-binding</keyword>
<dbReference type="InterPro" id="IPR011149">
    <property type="entry name" value="Pol2_small_arc"/>
</dbReference>
<evidence type="ECO:0000256" key="1">
    <source>
        <dbReference type="ARBA" id="ARBA00000563"/>
    </source>
</evidence>
<evidence type="ECO:0000256" key="6">
    <source>
        <dbReference type="ARBA" id="ARBA00022705"/>
    </source>
</evidence>
<evidence type="ECO:0000313" key="19">
    <source>
        <dbReference type="Proteomes" id="UP000316080"/>
    </source>
</evidence>
<evidence type="ECO:0000256" key="2">
    <source>
        <dbReference type="ARBA" id="ARBA00006035"/>
    </source>
</evidence>
<evidence type="ECO:0000256" key="4">
    <source>
        <dbReference type="ARBA" id="ARBA00022679"/>
    </source>
</evidence>
<dbReference type="InterPro" id="IPR029052">
    <property type="entry name" value="Metallo-depent_PP-like"/>
</dbReference>
<dbReference type="InterPro" id="IPR024826">
    <property type="entry name" value="DNA_pol_delta/II_ssu"/>
</dbReference>
<evidence type="ECO:0000256" key="8">
    <source>
        <dbReference type="ARBA" id="ARBA00022801"/>
    </source>
</evidence>
<dbReference type="InterPro" id="IPR012340">
    <property type="entry name" value="NA-bd_OB-fold"/>
</dbReference>